<feature type="transmembrane region" description="Helical" evidence="1">
    <location>
        <begin position="100"/>
        <end position="122"/>
    </location>
</feature>
<protein>
    <submittedName>
        <fullName evidence="2">Uncharacterized protein</fullName>
    </submittedName>
</protein>
<evidence type="ECO:0000313" key="2">
    <source>
        <dbReference type="EMBL" id="STY93745.1"/>
    </source>
</evidence>
<dbReference type="Proteomes" id="UP001163283">
    <property type="component" value="Chromosome"/>
</dbReference>
<keyword evidence="1" id="KW-0472">Membrane</keyword>
<dbReference type="EMBL" id="CP087830">
    <property type="protein sequence ID" value="UZA04595.1"/>
    <property type="molecule type" value="Genomic_DNA"/>
</dbReference>
<reference evidence="2 5" key="1">
    <citation type="submission" date="2018-06" db="EMBL/GenBank/DDBJ databases">
        <authorList>
            <consortium name="Pathogen Informatics"/>
            <person name="Doyle S."/>
        </authorList>
    </citation>
    <scope>NUCLEOTIDE SEQUENCE [LARGE SCALE GENOMIC DNA]</scope>
    <source>
        <strain evidence="2 5">NCTC9426</strain>
    </source>
</reference>
<dbReference type="GeneID" id="77188528"/>
<dbReference type="KEGG" id="mboi:DQF64_07665"/>
<dbReference type="EMBL" id="CP087781">
    <property type="protein sequence ID" value="UZA50486.1"/>
    <property type="molecule type" value="Genomic_DNA"/>
</dbReference>
<proteinExistence type="predicted"/>
<evidence type="ECO:0000313" key="5">
    <source>
        <dbReference type="Proteomes" id="UP000254133"/>
    </source>
</evidence>
<keyword evidence="7" id="KW-1185">Reference proteome</keyword>
<dbReference type="RefSeq" id="WP_078274795.1">
    <property type="nucleotide sequence ID" value="NZ_CP030241.1"/>
</dbReference>
<feature type="transmembrane region" description="Helical" evidence="1">
    <location>
        <begin position="31"/>
        <end position="50"/>
    </location>
</feature>
<evidence type="ECO:0000256" key="1">
    <source>
        <dbReference type="SAM" id="Phobius"/>
    </source>
</evidence>
<reference evidence="3 6" key="2">
    <citation type="journal article" date="2022" name="BMC Microbiol.">
        <title>Whole genome sequencing of Moraxella bovis strains from North America reveals two genotypes with different genetic determinants.</title>
        <authorList>
            <person name="Wynn E.L."/>
            <person name="Hille M.M."/>
            <person name="Loy J.D."/>
            <person name="Schuller G."/>
            <person name="Kuhn K.L."/>
            <person name="Dickey A.M."/>
            <person name="Bono J.L."/>
            <person name="Clawson M.L."/>
        </authorList>
    </citation>
    <scope>NUCLEOTIDE SEQUENCE [LARGE SCALE GENOMIC DNA]</scope>
    <source>
        <strain evidence="3">SAM102599</strain>
        <strain evidence="4 6">SAM57978</strain>
    </source>
</reference>
<organism evidence="2 5">
    <name type="scientific">Moraxella bovis</name>
    <dbReference type="NCBI Taxonomy" id="476"/>
    <lineage>
        <taxon>Bacteria</taxon>
        <taxon>Pseudomonadati</taxon>
        <taxon>Pseudomonadota</taxon>
        <taxon>Gammaproteobacteria</taxon>
        <taxon>Moraxellales</taxon>
        <taxon>Moraxellaceae</taxon>
        <taxon>Moraxella</taxon>
    </lineage>
</organism>
<sequence>MSTSYDMVNYDATQHVAHSQGKKSLRPIRNYIIQLICYLLQVVIVICQQLEMLYQDIRQSLLHIKQDITGNNVVFYHKSSVKNIRIKTPKFYQVKQGLALVYQAFSLTLFVMIISSVALMFVKAGF</sequence>
<name>A0A1S9ZYB9_MORBO</name>
<evidence type="ECO:0000313" key="3">
    <source>
        <dbReference type="EMBL" id="UZA04595.1"/>
    </source>
</evidence>
<keyword evidence="1" id="KW-1133">Transmembrane helix</keyword>
<gene>
    <name evidence="3" type="ORF">LP092_07700</name>
    <name evidence="4" type="ORF">LP129_07950</name>
    <name evidence="2" type="ORF">NCTC9426_02477</name>
</gene>
<dbReference type="EMBL" id="UGPZ01000003">
    <property type="protein sequence ID" value="STY93745.1"/>
    <property type="molecule type" value="Genomic_DNA"/>
</dbReference>
<dbReference type="Proteomes" id="UP000254133">
    <property type="component" value="Unassembled WGS sequence"/>
</dbReference>
<evidence type="ECO:0000313" key="4">
    <source>
        <dbReference type="EMBL" id="UZA50486.1"/>
    </source>
</evidence>
<evidence type="ECO:0000313" key="7">
    <source>
        <dbReference type="Proteomes" id="UP001163632"/>
    </source>
</evidence>
<accession>A0A1S9ZYB9</accession>
<dbReference type="AlphaFoldDB" id="A0A1S9ZYB9"/>
<dbReference type="Proteomes" id="UP001163632">
    <property type="component" value="Chromosome"/>
</dbReference>
<keyword evidence="1" id="KW-0812">Transmembrane</keyword>
<evidence type="ECO:0000313" key="6">
    <source>
        <dbReference type="Proteomes" id="UP001163283"/>
    </source>
</evidence>